<evidence type="ECO:0000313" key="1">
    <source>
        <dbReference type="EMBL" id="SHN87220.1"/>
    </source>
</evidence>
<keyword evidence="2" id="KW-1185">Reference proteome</keyword>
<proteinExistence type="predicted"/>
<name>A0A1M7UWA4_9BRAD</name>
<evidence type="ECO:0000313" key="2">
    <source>
        <dbReference type="Proteomes" id="UP000184096"/>
    </source>
</evidence>
<protein>
    <submittedName>
        <fullName evidence="1">Uncharacterized protein</fullName>
    </submittedName>
</protein>
<dbReference type="AlphaFoldDB" id="A0A1M7UWA4"/>
<dbReference type="EMBL" id="LT670849">
    <property type="protein sequence ID" value="SHN87220.1"/>
    <property type="molecule type" value="Genomic_DNA"/>
</dbReference>
<accession>A0A1M7UWA4</accession>
<gene>
    <name evidence="1" type="ORF">SAMN05444170_7071</name>
</gene>
<reference evidence="2" key="1">
    <citation type="submission" date="2016-11" db="EMBL/GenBank/DDBJ databases">
        <authorList>
            <person name="Varghese N."/>
            <person name="Submissions S."/>
        </authorList>
    </citation>
    <scope>NUCLEOTIDE SEQUENCE [LARGE SCALE GENOMIC DNA]</scope>
    <source>
        <strain evidence="2">GAS401</strain>
    </source>
</reference>
<organism evidence="1 2">
    <name type="scientific">Bradyrhizobium erythrophlei</name>
    <dbReference type="NCBI Taxonomy" id="1437360"/>
    <lineage>
        <taxon>Bacteria</taxon>
        <taxon>Pseudomonadati</taxon>
        <taxon>Pseudomonadota</taxon>
        <taxon>Alphaproteobacteria</taxon>
        <taxon>Hyphomicrobiales</taxon>
        <taxon>Nitrobacteraceae</taxon>
        <taxon>Bradyrhizobium</taxon>
    </lineage>
</organism>
<dbReference type="Proteomes" id="UP000184096">
    <property type="component" value="Chromosome I"/>
</dbReference>
<sequence length="59" mass="6333">MAGADRRYSISVVSCAPSSATNTAINSAGSVLLALAETREEVIIRRWLSKIALDLQQDI</sequence>